<feature type="coiled-coil region" evidence="1">
    <location>
        <begin position="38"/>
        <end position="93"/>
    </location>
</feature>
<sequence length="1160" mass="129612">MEDEPALVGVSVAKASKGEEEEDEEDGDAPLSLEEEGLQKLRKAKEMLTRTHSNFEEVLKKVEKSPYLSKASLKDKQAMLEQLAKTLKSTKSLLEKGRKAKPGVLKKHLLEVVACIKGAKDEAKELVQLSHKANSKAGSKAPSKSSEKKNNIEKGTTIRWLADCATLGGAEHHELAAIAKCGSHGVQPGKQGFKKVSNEEAMKNPRGGHSLFSGMIPGLTTKMEYRRQGTPPRVTNLRMCMICDAEVLAPDPVPQPPAMINIDEPEPNQEPSTMATAPNTPMDTALLPANPFGVTSTNMNLYEPATAPDFRQRRQRDPASELFGQDIGGDDLPKGWSVDEEGYFQLDNKNYHDYWEIRAGCLIRHHLQPRHRPHDITTRQITTDRYDTLVPASKAAWTGMTIYQINGATRKELAMFFYSLTMMEREQFMQAKIKELKSFFENGCNDQDALEAKVETTAPTTSRLSRSMFLSLSAILKWCGWTADVATAFLQGLPQERQLGVKLPREVLTILGADDSTRMLLRKPCYGQIDAPRRWFLEATRRLTSIGLRPHILDPCAFLICETDFPDIAATDPSRCLGAKRIVGMVCVHVDDMLGGGLEDSLVYQHVVKQLRTIFNFCEWKDQDELEYCGASLQETPNGGWKVNHSEYLKKVKPIPLHRGRGCEDYMTPAKITQLRAIQGANRLLKFAKLNSDVSLCYEHLCELEDLRLVTMVDAKCAFGIRVARPSLGAEAQSASQACDNMDFVVATTSTSCGPMSHWRTSCTSPAHWSLRSSRSLSSGFTDKRTGLEIKVVREGLEALGGRLKWTFPANGSTPTPSPRRRPDSSLLTACGMAASSCHGIPTTSPPRRRSLPTESQAERSFPNLNFETVPEETELNTEDNTTPIETYAEHHGQITYQAINYDEIMKDHDMAVTAPAHLRHDHDVNINNFVPYHDTPVENIPYGQETQNLHGWVIWCLQFLWHLLLLLLPLQGLQRLPGVLATAVEGAISDTCPIVDIIPEDEQPSYFWDILIAVAFIVFAAACYGGGWMHGWWIGRVDLAVVELEQQLRRQTLPAGPITADREIKKLQSQTRLGDYMAWWTNLEIWQLEPAMNDNDAHNDCVVSRQIYIANRGSVRHVHDQCPQLARSQVFERFACQACASYVSPYRYDANTTTQDLNA</sequence>
<feature type="transmembrane region" description="Helical" evidence="3">
    <location>
        <begin position="1007"/>
        <end position="1030"/>
    </location>
</feature>
<evidence type="ECO:0000256" key="2">
    <source>
        <dbReference type="SAM" id="MobiDB-lite"/>
    </source>
</evidence>
<feature type="compositionally biased region" description="Acidic residues" evidence="2">
    <location>
        <begin position="19"/>
        <end position="32"/>
    </location>
</feature>
<evidence type="ECO:0000313" key="5">
    <source>
        <dbReference type="EMBL" id="CAL1158654.1"/>
    </source>
</evidence>
<keyword evidence="3" id="KW-0812">Transmembrane</keyword>
<keyword evidence="1" id="KW-0175">Coiled coil</keyword>
<dbReference type="AlphaFoldDB" id="A0A9P1D9P5"/>
<feature type="region of interest" description="Disordered" evidence="2">
    <location>
        <begin position="1"/>
        <end position="32"/>
    </location>
</feature>
<feature type="region of interest" description="Disordered" evidence="2">
    <location>
        <begin position="130"/>
        <end position="152"/>
    </location>
</feature>
<reference evidence="4" key="1">
    <citation type="submission" date="2022-10" db="EMBL/GenBank/DDBJ databases">
        <authorList>
            <person name="Chen Y."/>
            <person name="Dougan E. K."/>
            <person name="Chan C."/>
            <person name="Rhodes N."/>
            <person name="Thang M."/>
        </authorList>
    </citation>
    <scope>NUCLEOTIDE SEQUENCE</scope>
</reference>
<keyword evidence="7" id="KW-1185">Reference proteome</keyword>
<evidence type="ECO:0000256" key="1">
    <source>
        <dbReference type="SAM" id="Coils"/>
    </source>
</evidence>
<accession>A0A9P1D9P5</accession>
<name>A0A9P1D9P5_9DINO</name>
<protein>
    <submittedName>
        <fullName evidence="6">Copia protein</fullName>
    </submittedName>
</protein>
<keyword evidence="3" id="KW-1133">Transmembrane helix</keyword>
<evidence type="ECO:0000313" key="4">
    <source>
        <dbReference type="EMBL" id="CAI4005279.1"/>
    </source>
</evidence>
<evidence type="ECO:0000256" key="3">
    <source>
        <dbReference type="SAM" id="Phobius"/>
    </source>
</evidence>
<organism evidence="4">
    <name type="scientific">Cladocopium goreaui</name>
    <dbReference type="NCBI Taxonomy" id="2562237"/>
    <lineage>
        <taxon>Eukaryota</taxon>
        <taxon>Sar</taxon>
        <taxon>Alveolata</taxon>
        <taxon>Dinophyceae</taxon>
        <taxon>Suessiales</taxon>
        <taxon>Symbiodiniaceae</taxon>
        <taxon>Cladocopium</taxon>
    </lineage>
</organism>
<comment type="caution">
    <text evidence="4">The sequence shown here is derived from an EMBL/GenBank/DDBJ whole genome shotgun (WGS) entry which is preliminary data.</text>
</comment>
<gene>
    <name evidence="4" type="ORF">C1SCF055_LOCUS31017</name>
</gene>
<proteinExistence type="predicted"/>
<reference evidence="5" key="2">
    <citation type="submission" date="2024-04" db="EMBL/GenBank/DDBJ databases">
        <authorList>
            <person name="Chen Y."/>
            <person name="Shah S."/>
            <person name="Dougan E. K."/>
            <person name="Thang M."/>
            <person name="Chan C."/>
        </authorList>
    </citation>
    <scope>NUCLEOTIDE SEQUENCE [LARGE SCALE GENOMIC DNA]</scope>
</reference>
<feature type="compositionally biased region" description="Low complexity" evidence="2">
    <location>
        <begin position="135"/>
        <end position="144"/>
    </location>
</feature>
<evidence type="ECO:0000313" key="7">
    <source>
        <dbReference type="Proteomes" id="UP001152797"/>
    </source>
</evidence>
<dbReference type="EMBL" id="CAMXCT020003591">
    <property type="protein sequence ID" value="CAL1158654.1"/>
    <property type="molecule type" value="Genomic_DNA"/>
</dbReference>
<feature type="region of interest" description="Disordered" evidence="2">
    <location>
        <begin position="838"/>
        <end position="859"/>
    </location>
</feature>
<keyword evidence="3" id="KW-0472">Membrane</keyword>
<evidence type="ECO:0000313" key="6">
    <source>
        <dbReference type="EMBL" id="CAL4792591.1"/>
    </source>
</evidence>
<dbReference type="EMBL" id="CAMXCT030003591">
    <property type="protein sequence ID" value="CAL4792591.1"/>
    <property type="molecule type" value="Genomic_DNA"/>
</dbReference>
<dbReference type="Proteomes" id="UP001152797">
    <property type="component" value="Unassembled WGS sequence"/>
</dbReference>
<dbReference type="EMBL" id="CAMXCT010003591">
    <property type="protein sequence ID" value="CAI4005279.1"/>
    <property type="molecule type" value="Genomic_DNA"/>
</dbReference>